<name>A0A1C9LYL5_9CAUD</name>
<keyword evidence="3" id="KW-1185">Reference proteome</keyword>
<protein>
    <submittedName>
        <fullName evidence="2">Uncharacterized protein</fullName>
    </submittedName>
</protein>
<evidence type="ECO:0000313" key="2">
    <source>
        <dbReference type="EMBL" id="AOQ27981.1"/>
    </source>
</evidence>
<dbReference type="Proteomes" id="UP000224683">
    <property type="component" value="Segment"/>
</dbReference>
<accession>A0A1C9LYL5</accession>
<dbReference type="EMBL" id="KX579975">
    <property type="protein sequence ID" value="AOQ27981.1"/>
    <property type="molecule type" value="Genomic_DNA"/>
</dbReference>
<evidence type="ECO:0000256" key="1">
    <source>
        <dbReference type="SAM" id="MobiDB-lite"/>
    </source>
</evidence>
<proteinExistence type="predicted"/>
<sequence length="25" mass="2953">MTQPDPSLEELLEIHDYVYEGDDDE</sequence>
<gene>
    <name evidence="2" type="ORF">SEA_MUNDREA_53</name>
</gene>
<feature type="region of interest" description="Disordered" evidence="1">
    <location>
        <begin position="1"/>
        <end position="25"/>
    </location>
</feature>
<evidence type="ECO:0000313" key="3">
    <source>
        <dbReference type="Proteomes" id="UP000224683"/>
    </source>
</evidence>
<reference evidence="3" key="1">
    <citation type="submission" date="2016-07" db="EMBL/GenBank/DDBJ databases">
        <authorList>
            <person name="Balom B.A."/>
            <person name="Beck E.G."/>
            <person name="Blanchard M.S."/>
            <person name="Bowen M.Y."/>
            <person name="Bremer B.A."/>
            <person name="Campbell J.L."/>
            <person name="Chatham R.C."/>
            <person name="Creech M.L."/>
            <person name="Guevara S.D."/>
            <person name="Haley J.D."/>
            <person name="Hatney E."/>
            <person name="Hawkins C.M."/>
            <person name="Holman C.B."/>
            <person name="Holmes G.M."/>
            <person name="Jones A.M."/>
            <person name="Nava J.M."/>
            <person name="Pop-Ceapa S.B."/>
            <person name="Rivera N.E."/>
            <person name="Skinner S.A."/>
            <person name="Smith J.A."/>
            <person name="St S.J."/>
            <person name="Stewart J."/>
            <person name="Turner K.L."/>
            <person name="Walker M.G."/>
            <person name="Parcells R.L."/>
            <person name="Samuel M."/>
            <person name="Nguyen A."/>
            <person name="Hammonds-Odie L.P."/>
            <person name="Barrera A.L."/>
            <person name="Butela K.A."/>
            <person name="Garlena R.A."/>
            <person name="Russell D.A."/>
            <person name="Pope W.H."/>
            <person name="Jacobs-Sera D."/>
            <person name="Hendrix R.W."/>
            <person name="Hatfull G.F."/>
        </authorList>
    </citation>
    <scope>NUCLEOTIDE SEQUENCE [LARGE SCALE GENOMIC DNA]</scope>
</reference>
<organism evidence="2 3">
    <name type="scientific">Mycobacterium phage Mundrea</name>
    <dbReference type="NCBI Taxonomy" id="1897540"/>
    <lineage>
        <taxon>Viruses</taxon>
        <taxon>Duplodnaviria</taxon>
        <taxon>Heunggongvirae</taxon>
        <taxon>Uroviricota</taxon>
        <taxon>Caudoviricetes</taxon>
        <taxon>Backyardiganvirus</taxon>
        <taxon>Backyardiganvirus mundrea</taxon>
    </lineage>
</organism>